<feature type="transmembrane region" description="Helical" evidence="1">
    <location>
        <begin position="132"/>
        <end position="151"/>
    </location>
</feature>
<keyword evidence="1" id="KW-0812">Transmembrane</keyword>
<dbReference type="EMBL" id="JBICBT010001286">
    <property type="protein sequence ID" value="KAL3075079.1"/>
    <property type="molecule type" value="Genomic_DNA"/>
</dbReference>
<organism evidence="3 4">
    <name type="scientific">Heterodera trifolii</name>
    <dbReference type="NCBI Taxonomy" id="157864"/>
    <lineage>
        <taxon>Eukaryota</taxon>
        <taxon>Metazoa</taxon>
        <taxon>Ecdysozoa</taxon>
        <taxon>Nematoda</taxon>
        <taxon>Chromadorea</taxon>
        <taxon>Rhabditida</taxon>
        <taxon>Tylenchina</taxon>
        <taxon>Tylenchomorpha</taxon>
        <taxon>Tylenchoidea</taxon>
        <taxon>Heteroderidae</taxon>
        <taxon>Heteroderinae</taxon>
        <taxon>Heterodera</taxon>
    </lineage>
</organism>
<reference evidence="3 4" key="1">
    <citation type="submission" date="2024-10" db="EMBL/GenBank/DDBJ databases">
        <authorList>
            <person name="Kim D."/>
        </authorList>
    </citation>
    <scope>NUCLEOTIDE SEQUENCE [LARGE SCALE GENOMIC DNA]</scope>
    <source>
        <strain evidence="3">BH-2024</strain>
    </source>
</reference>
<keyword evidence="2" id="KW-0732">Signal</keyword>
<evidence type="ECO:0000256" key="1">
    <source>
        <dbReference type="SAM" id="Phobius"/>
    </source>
</evidence>
<comment type="caution">
    <text evidence="3">The sequence shown here is derived from an EMBL/GenBank/DDBJ whole genome shotgun (WGS) entry which is preliminary data.</text>
</comment>
<gene>
    <name evidence="3" type="ORF">niasHT_034054</name>
</gene>
<keyword evidence="1" id="KW-1133">Transmembrane helix</keyword>
<proteinExistence type="predicted"/>
<protein>
    <submittedName>
        <fullName evidence="3">Uncharacterized protein</fullName>
    </submittedName>
</protein>
<evidence type="ECO:0000313" key="3">
    <source>
        <dbReference type="EMBL" id="KAL3075079.1"/>
    </source>
</evidence>
<evidence type="ECO:0000313" key="4">
    <source>
        <dbReference type="Proteomes" id="UP001620626"/>
    </source>
</evidence>
<dbReference type="Proteomes" id="UP001620626">
    <property type="component" value="Unassembled WGS sequence"/>
</dbReference>
<evidence type="ECO:0000256" key="2">
    <source>
        <dbReference type="SAM" id="SignalP"/>
    </source>
</evidence>
<sequence>MTFFTASLPMVAAAILFIPFAFFPHFCGGALKCAKGSIGVVNTTLVVKECANEVSIYCFKITCTAVSTNEHQLTMSCADNDNKKEATEWVMEKKIVNNSKATDWSCDVKFGELNESVPFPLPGDDAADGPKVFVPMAFVLPLVFVAYFYVLPPIF</sequence>
<name>A0ABD2I3K5_9BILA</name>
<feature type="chain" id="PRO_5044835552" evidence="2">
    <location>
        <begin position="30"/>
        <end position="155"/>
    </location>
</feature>
<dbReference type="AlphaFoldDB" id="A0ABD2I3K5"/>
<keyword evidence="4" id="KW-1185">Reference proteome</keyword>
<accession>A0ABD2I3K5</accession>
<feature type="signal peptide" evidence="2">
    <location>
        <begin position="1"/>
        <end position="29"/>
    </location>
</feature>
<keyword evidence="1" id="KW-0472">Membrane</keyword>